<keyword evidence="3" id="KW-0862">Zinc</keyword>
<keyword evidence="6" id="KW-1185">Reference proteome</keyword>
<dbReference type="AlphaFoldDB" id="A0A3Q1GHF3"/>
<dbReference type="PANTHER" id="PTHR25465:SF5">
    <property type="entry name" value="E3 UBIQUITIN_ISG15 LIGASE TRIM25-RELATED"/>
    <property type="match status" value="1"/>
</dbReference>
<dbReference type="InterPro" id="IPR001870">
    <property type="entry name" value="B30.2/SPRY"/>
</dbReference>
<dbReference type="InterPro" id="IPR043136">
    <property type="entry name" value="B30.2/SPRY_sf"/>
</dbReference>
<dbReference type="STRING" id="80966.ENSAPOP00000029828"/>
<dbReference type="InParanoid" id="A0A3Q1GHF3"/>
<dbReference type="InterPro" id="IPR003879">
    <property type="entry name" value="Butyrophylin_SPRY"/>
</dbReference>
<proteinExistence type="predicted"/>
<reference evidence="5" key="2">
    <citation type="submission" date="2025-09" db="UniProtKB">
        <authorList>
            <consortium name="Ensembl"/>
        </authorList>
    </citation>
    <scope>IDENTIFICATION</scope>
</reference>
<dbReference type="Pfam" id="PF00622">
    <property type="entry name" value="SPRY"/>
    <property type="match status" value="1"/>
</dbReference>
<dbReference type="InterPro" id="IPR013320">
    <property type="entry name" value="ConA-like_dom_sf"/>
</dbReference>
<dbReference type="CDD" id="cd16040">
    <property type="entry name" value="SPRY_PRY_SNTX"/>
    <property type="match status" value="1"/>
</dbReference>
<feature type="domain" description="B30.2/SPRY" evidence="4">
    <location>
        <begin position="64"/>
        <end position="257"/>
    </location>
</feature>
<dbReference type="InterPro" id="IPR003877">
    <property type="entry name" value="SPRY_dom"/>
</dbReference>
<keyword evidence="1" id="KW-0479">Metal-binding</keyword>
<evidence type="ECO:0000313" key="6">
    <source>
        <dbReference type="Proteomes" id="UP000257200"/>
    </source>
</evidence>
<keyword evidence="2" id="KW-0863">Zinc-finger</keyword>
<evidence type="ECO:0000256" key="3">
    <source>
        <dbReference type="ARBA" id="ARBA00022833"/>
    </source>
</evidence>
<accession>A0A3Q1GHF3</accession>
<sequence>HLENFKHLLQPVCLEEKLEQEIRDLKRKDAELKQLSDTPDHSQFLLNYPSVSALSESKPSSIDVLLSEPQPKTRDEFLKYSREITLDPNTAHRKLLLSEGDRKVTFMEQRQRYPDHPDRFTGCFQVLGEESLTGRCYWEVEWRGIVYVAVAYKNICRDGWLDECEFGVNDKSWSLRCDTNSYTFCSNNTKTPISGPQSSRIGVYLDHRAGILSFYSVSETMTDEIEPIIAHKWYAYMRENIKSSLNNVNIMFLSARKSE</sequence>
<name>A0A3Q1GHF3_9TELE</name>
<reference evidence="5" key="1">
    <citation type="submission" date="2025-08" db="UniProtKB">
        <authorList>
            <consortium name="Ensembl"/>
        </authorList>
    </citation>
    <scope>IDENTIFICATION</scope>
</reference>
<evidence type="ECO:0000256" key="2">
    <source>
        <dbReference type="ARBA" id="ARBA00022771"/>
    </source>
</evidence>
<dbReference type="InterPro" id="IPR058030">
    <property type="entry name" value="TRIM8/14/16/25/29/45/65_CC"/>
</dbReference>
<dbReference type="InterPro" id="IPR006574">
    <property type="entry name" value="PRY"/>
</dbReference>
<dbReference type="SUPFAM" id="SSF49899">
    <property type="entry name" value="Concanavalin A-like lectins/glucanases"/>
    <property type="match status" value="1"/>
</dbReference>
<organism evidence="5 6">
    <name type="scientific">Acanthochromis polyacanthus</name>
    <name type="common">spiny chromis</name>
    <dbReference type="NCBI Taxonomy" id="80966"/>
    <lineage>
        <taxon>Eukaryota</taxon>
        <taxon>Metazoa</taxon>
        <taxon>Chordata</taxon>
        <taxon>Craniata</taxon>
        <taxon>Vertebrata</taxon>
        <taxon>Euteleostomi</taxon>
        <taxon>Actinopterygii</taxon>
        <taxon>Neopterygii</taxon>
        <taxon>Teleostei</taxon>
        <taxon>Neoteleostei</taxon>
        <taxon>Acanthomorphata</taxon>
        <taxon>Ovalentaria</taxon>
        <taxon>Pomacentridae</taxon>
        <taxon>Acanthochromis</taxon>
    </lineage>
</organism>
<protein>
    <recommendedName>
        <fullName evidence="4">B30.2/SPRY domain-containing protein</fullName>
    </recommendedName>
</protein>
<dbReference type="PRINTS" id="PR01407">
    <property type="entry name" value="BUTYPHLNCDUF"/>
</dbReference>
<evidence type="ECO:0000313" key="5">
    <source>
        <dbReference type="Ensembl" id="ENSAPOP00000029828.1"/>
    </source>
</evidence>
<dbReference type="GeneTree" id="ENSGT01150000286899"/>
<dbReference type="GO" id="GO:0008270">
    <property type="term" value="F:zinc ion binding"/>
    <property type="evidence" value="ECO:0007669"/>
    <property type="project" value="UniProtKB-KW"/>
</dbReference>
<dbReference type="Gene3D" id="2.60.120.920">
    <property type="match status" value="1"/>
</dbReference>
<dbReference type="Pfam" id="PF13765">
    <property type="entry name" value="PRY"/>
    <property type="match status" value="1"/>
</dbReference>
<dbReference type="GO" id="GO:0005737">
    <property type="term" value="C:cytoplasm"/>
    <property type="evidence" value="ECO:0007669"/>
    <property type="project" value="UniProtKB-ARBA"/>
</dbReference>
<evidence type="ECO:0000259" key="4">
    <source>
        <dbReference type="PROSITE" id="PS50188"/>
    </source>
</evidence>
<evidence type="ECO:0000256" key="1">
    <source>
        <dbReference type="ARBA" id="ARBA00022723"/>
    </source>
</evidence>
<dbReference type="SMART" id="SM00589">
    <property type="entry name" value="PRY"/>
    <property type="match status" value="1"/>
</dbReference>
<dbReference type="PROSITE" id="PS50188">
    <property type="entry name" value="B302_SPRY"/>
    <property type="match status" value="1"/>
</dbReference>
<dbReference type="Pfam" id="PF25600">
    <property type="entry name" value="TRIM_CC"/>
    <property type="match status" value="1"/>
</dbReference>
<dbReference type="Ensembl" id="ENSAPOT00000021326.1">
    <property type="protein sequence ID" value="ENSAPOP00000029828.1"/>
    <property type="gene ID" value="ENSAPOG00000016005.1"/>
</dbReference>
<dbReference type="PANTHER" id="PTHR25465">
    <property type="entry name" value="B-BOX DOMAIN CONTAINING"/>
    <property type="match status" value="1"/>
</dbReference>
<dbReference type="InterPro" id="IPR051051">
    <property type="entry name" value="E3_ubiq-ligase_TRIM/RNF"/>
</dbReference>
<dbReference type="Proteomes" id="UP000257200">
    <property type="component" value="Unplaced"/>
</dbReference>